<accession>K5URQ8</accession>
<dbReference type="InParanoid" id="K5URQ8"/>
<dbReference type="KEGG" id="pco:PHACADRAFT_211824"/>
<dbReference type="InterPro" id="IPR051712">
    <property type="entry name" value="ARTD-AVP"/>
</dbReference>
<dbReference type="GO" id="GO:0005634">
    <property type="term" value="C:nucleus"/>
    <property type="evidence" value="ECO:0007669"/>
    <property type="project" value="TreeGrafter"/>
</dbReference>
<dbReference type="GeneID" id="18913155"/>
<evidence type="ECO:0000259" key="1">
    <source>
        <dbReference type="Pfam" id="PF00644"/>
    </source>
</evidence>
<feature type="domain" description="PARP catalytic" evidence="1">
    <location>
        <begin position="266"/>
        <end position="348"/>
    </location>
</feature>
<dbReference type="HOGENOM" id="CLU_039434_0_0_1"/>
<reference evidence="2 3" key="1">
    <citation type="journal article" date="2012" name="BMC Genomics">
        <title>Comparative genomics of the white-rot fungi, Phanerochaete carnosa and P. chrysosporium, to elucidate the genetic basis of the distinct wood types they colonize.</title>
        <authorList>
            <person name="Suzuki H."/>
            <person name="MacDonald J."/>
            <person name="Syed K."/>
            <person name="Salamov A."/>
            <person name="Hori C."/>
            <person name="Aerts A."/>
            <person name="Henrissat B."/>
            <person name="Wiebenga A."/>
            <person name="vanKuyk P.A."/>
            <person name="Barry K."/>
            <person name="Lindquist E."/>
            <person name="LaButti K."/>
            <person name="Lapidus A."/>
            <person name="Lucas S."/>
            <person name="Coutinho P."/>
            <person name="Gong Y."/>
            <person name="Samejima M."/>
            <person name="Mahadevan R."/>
            <person name="Abou-Zaid M."/>
            <person name="de Vries R.P."/>
            <person name="Igarashi K."/>
            <person name="Yadav J.S."/>
            <person name="Grigoriev I.V."/>
            <person name="Master E.R."/>
        </authorList>
    </citation>
    <scope>NUCLEOTIDE SEQUENCE [LARGE SCALE GENOMIC DNA]</scope>
    <source>
        <strain evidence="2 3">HHB-10118-sp</strain>
    </source>
</reference>
<dbReference type="GO" id="GO:1990404">
    <property type="term" value="F:NAD+-protein mono-ADP-ribosyltransferase activity"/>
    <property type="evidence" value="ECO:0007669"/>
    <property type="project" value="TreeGrafter"/>
</dbReference>
<dbReference type="RefSeq" id="XP_007398923.1">
    <property type="nucleotide sequence ID" value="XM_007398861.1"/>
</dbReference>
<sequence length="409" mass="44861">MCPDGTRTGVTICAYPGCTKAVWRDPDGSFSQYCSVSHRDSAVSKINQNSICKNCHARPVYVENGKAHDFCGLRCATAARSGNGARQALAPINVNQGRNAVCAITGCGRPVFVNQQGNPGEYCSQRHRQLAIQNGAEACLFCGEWPKATINGRKSDFCSKRCKDDTANSAPMILEVPPSHEAFESVANQFTTKWLHTLTPPKVYKVYKIYSSKDHMDEFGRYKLGVERRTGLEGGNSNRRFHGTVRACHIGDHYTGFCSDEDCSLCRILESSFEVARFGQRTNFGRFGAGIYTSATSSKANDYVGELAMSNYQAMLLTEVIMGKAIKLTVGNQNLTAPPQGYDSVIGEPGGDLNYDECIVYKVWHSIASRRVKLFTSTALQNEAIRPLYLIIFSKPSGGPTVLPRIPSI</sequence>
<dbReference type="PANTHER" id="PTHR45740:SF17">
    <property type="entry name" value="POLY [ADP-RIBOSE] POLYMERASE TANKYRASE-2-LIKE"/>
    <property type="match status" value="1"/>
</dbReference>
<dbReference type="SUPFAM" id="SSF56399">
    <property type="entry name" value="ADP-ribosylation"/>
    <property type="match status" value="1"/>
</dbReference>
<evidence type="ECO:0000313" key="2">
    <source>
        <dbReference type="EMBL" id="EKM52581.1"/>
    </source>
</evidence>
<dbReference type="InterPro" id="IPR012317">
    <property type="entry name" value="Poly(ADP-ribose)pol_cat_dom"/>
</dbReference>
<dbReference type="Pfam" id="PF00644">
    <property type="entry name" value="PARP"/>
    <property type="match status" value="1"/>
</dbReference>
<dbReference type="OrthoDB" id="9514740at2759"/>
<evidence type="ECO:0000313" key="3">
    <source>
        <dbReference type="Proteomes" id="UP000008370"/>
    </source>
</evidence>
<dbReference type="Proteomes" id="UP000008370">
    <property type="component" value="Unassembled WGS sequence"/>
</dbReference>
<dbReference type="EMBL" id="JH930475">
    <property type="protein sequence ID" value="EKM52581.1"/>
    <property type="molecule type" value="Genomic_DNA"/>
</dbReference>
<dbReference type="AlphaFoldDB" id="K5URQ8"/>
<dbReference type="PANTHER" id="PTHR45740">
    <property type="entry name" value="POLY [ADP-RIBOSE] POLYMERASE"/>
    <property type="match status" value="1"/>
</dbReference>
<proteinExistence type="predicted"/>
<dbReference type="GO" id="GO:0003950">
    <property type="term" value="F:NAD+ poly-ADP-ribosyltransferase activity"/>
    <property type="evidence" value="ECO:0007669"/>
    <property type="project" value="InterPro"/>
</dbReference>
<gene>
    <name evidence="2" type="ORF">PHACADRAFT_211824</name>
</gene>
<dbReference type="Gene3D" id="3.90.228.10">
    <property type="match status" value="1"/>
</dbReference>
<protein>
    <recommendedName>
        <fullName evidence="1">PARP catalytic domain-containing protein</fullName>
    </recommendedName>
</protein>
<name>K5URQ8_PHACS</name>
<organism evidence="2 3">
    <name type="scientific">Phanerochaete carnosa (strain HHB-10118-sp)</name>
    <name type="common">White-rot fungus</name>
    <name type="synonym">Peniophora carnosa</name>
    <dbReference type="NCBI Taxonomy" id="650164"/>
    <lineage>
        <taxon>Eukaryota</taxon>
        <taxon>Fungi</taxon>
        <taxon>Dikarya</taxon>
        <taxon>Basidiomycota</taxon>
        <taxon>Agaricomycotina</taxon>
        <taxon>Agaricomycetes</taxon>
        <taxon>Polyporales</taxon>
        <taxon>Phanerochaetaceae</taxon>
        <taxon>Phanerochaete</taxon>
    </lineage>
</organism>
<keyword evidence="3" id="KW-1185">Reference proteome</keyword>